<evidence type="ECO:0000259" key="6">
    <source>
        <dbReference type="Pfam" id="PF04932"/>
    </source>
</evidence>
<feature type="transmembrane region" description="Helical" evidence="5">
    <location>
        <begin position="378"/>
        <end position="398"/>
    </location>
</feature>
<feature type="transmembrane region" description="Helical" evidence="5">
    <location>
        <begin position="239"/>
        <end position="258"/>
    </location>
</feature>
<evidence type="ECO:0000256" key="5">
    <source>
        <dbReference type="SAM" id="Phobius"/>
    </source>
</evidence>
<feature type="transmembrane region" description="Helical" evidence="5">
    <location>
        <begin position="404"/>
        <end position="420"/>
    </location>
</feature>
<feature type="transmembrane region" description="Helical" evidence="5">
    <location>
        <begin position="31"/>
        <end position="53"/>
    </location>
</feature>
<keyword evidence="8" id="KW-1185">Reference proteome</keyword>
<organism evidence="7 8">
    <name type="scientific">Asanoa hainanensis</name>
    <dbReference type="NCBI Taxonomy" id="560556"/>
    <lineage>
        <taxon>Bacteria</taxon>
        <taxon>Bacillati</taxon>
        <taxon>Actinomycetota</taxon>
        <taxon>Actinomycetes</taxon>
        <taxon>Micromonosporales</taxon>
        <taxon>Micromonosporaceae</taxon>
        <taxon>Asanoa</taxon>
    </lineage>
</organism>
<protein>
    <submittedName>
        <fullName evidence="7">O-antigen ligase</fullName>
    </submittedName>
</protein>
<evidence type="ECO:0000256" key="4">
    <source>
        <dbReference type="ARBA" id="ARBA00023136"/>
    </source>
</evidence>
<accession>A0A239GSS9</accession>
<dbReference type="GO" id="GO:0016874">
    <property type="term" value="F:ligase activity"/>
    <property type="evidence" value="ECO:0007669"/>
    <property type="project" value="UniProtKB-KW"/>
</dbReference>
<keyword evidence="4 5" id="KW-0472">Membrane</keyword>
<name>A0A239GSS9_9ACTN</name>
<feature type="transmembrane region" description="Helical" evidence="5">
    <location>
        <begin position="348"/>
        <end position="366"/>
    </location>
</feature>
<evidence type="ECO:0000256" key="1">
    <source>
        <dbReference type="ARBA" id="ARBA00004141"/>
    </source>
</evidence>
<dbReference type="InterPro" id="IPR051533">
    <property type="entry name" value="WaaL-like"/>
</dbReference>
<dbReference type="PANTHER" id="PTHR37422:SF13">
    <property type="entry name" value="LIPOPOLYSACCHARIDE BIOSYNTHESIS PROTEIN PA4999-RELATED"/>
    <property type="match status" value="1"/>
</dbReference>
<dbReference type="OrthoDB" id="3373353at2"/>
<dbReference type="Proteomes" id="UP000198362">
    <property type="component" value="Unassembled WGS sequence"/>
</dbReference>
<feature type="domain" description="O-antigen ligase-related" evidence="6">
    <location>
        <begin position="225"/>
        <end position="355"/>
    </location>
</feature>
<reference evidence="7 8" key="1">
    <citation type="submission" date="2017-06" db="EMBL/GenBank/DDBJ databases">
        <authorList>
            <person name="Kim H.J."/>
            <person name="Triplett B.A."/>
        </authorList>
    </citation>
    <scope>NUCLEOTIDE SEQUENCE [LARGE SCALE GENOMIC DNA]</scope>
    <source>
        <strain evidence="7 8">CGMCC 4.5593</strain>
    </source>
</reference>
<feature type="transmembrane region" description="Helical" evidence="5">
    <location>
        <begin position="93"/>
        <end position="112"/>
    </location>
</feature>
<dbReference type="AlphaFoldDB" id="A0A239GSS9"/>
<evidence type="ECO:0000256" key="2">
    <source>
        <dbReference type="ARBA" id="ARBA00022692"/>
    </source>
</evidence>
<evidence type="ECO:0000256" key="3">
    <source>
        <dbReference type="ARBA" id="ARBA00022989"/>
    </source>
</evidence>
<proteinExistence type="predicted"/>
<gene>
    <name evidence="7" type="ORF">SAMN05421812_101550</name>
</gene>
<keyword evidence="2 5" id="KW-0812">Transmembrane</keyword>
<dbReference type="GO" id="GO:0016020">
    <property type="term" value="C:membrane"/>
    <property type="evidence" value="ECO:0007669"/>
    <property type="project" value="UniProtKB-SubCell"/>
</dbReference>
<feature type="transmembrane region" description="Helical" evidence="5">
    <location>
        <begin position="265"/>
        <end position="283"/>
    </location>
</feature>
<keyword evidence="3 5" id="KW-1133">Transmembrane helix</keyword>
<dbReference type="Pfam" id="PF04932">
    <property type="entry name" value="Wzy_C"/>
    <property type="match status" value="1"/>
</dbReference>
<evidence type="ECO:0000313" key="8">
    <source>
        <dbReference type="Proteomes" id="UP000198362"/>
    </source>
</evidence>
<feature type="transmembrane region" description="Helical" evidence="5">
    <location>
        <begin position="68"/>
        <end position="86"/>
    </location>
</feature>
<sequence length="425" mass="44475">MPSGTSHAAVDAPAVTPDGGTRWWQRWGDPWAAAAVVLLVATVAVGPLALLPAESPVYAGIGNLRPTLHTYTIAVVVAVGVLAWRAPRDVGRALLLFAPFLVWLAVLALTVWPRSALTVSGLLAFAMGAAAFAVGAAAGRLRAPLCWALAGVAWLQLLAVGLAAVGLPLRRVEGAQALDVLGRATGLTAHPGELSKVLFLCGLAVLALPQRGRLERWATWLTLGAVFAGVWLTQSRTVLVAVVVLVAGFVLLESMAAGRWQRKHLVAIGMTALLGALSLPWLIARFASDPGGGARGHVTRVALDTIAKHPWAGVGPNGYVDVVGDTDRLTQTGVPVHNMVLLTAAETGIAGALLWWAPVVAVLVLAARRAWRTRGADLPARVLVSATPGILLIGLTGWGLMQGPYLLLFLLVIGFFGGWLRSDDR</sequence>
<evidence type="ECO:0000313" key="7">
    <source>
        <dbReference type="EMBL" id="SNS72276.1"/>
    </source>
</evidence>
<feature type="transmembrane region" description="Helical" evidence="5">
    <location>
        <begin position="145"/>
        <end position="169"/>
    </location>
</feature>
<dbReference type="InterPro" id="IPR007016">
    <property type="entry name" value="O-antigen_ligase-rel_domated"/>
</dbReference>
<dbReference type="PANTHER" id="PTHR37422">
    <property type="entry name" value="TEICHURONIC ACID BIOSYNTHESIS PROTEIN TUAE"/>
    <property type="match status" value="1"/>
</dbReference>
<dbReference type="EMBL" id="FZPH01000001">
    <property type="protein sequence ID" value="SNS72276.1"/>
    <property type="molecule type" value="Genomic_DNA"/>
</dbReference>
<keyword evidence="7" id="KW-0436">Ligase</keyword>
<feature type="transmembrane region" description="Helical" evidence="5">
    <location>
        <begin position="118"/>
        <end position="138"/>
    </location>
</feature>
<comment type="subcellular location">
    <subcellularLocation>
        <location evidence="1">Membrane</location>
        <topology evidence="1">Multi-pass membrane protein</topology>
    </subcellularLocation>
</comment>
<dbReference type="RefSeq" id="WP_089244247.1">
    <property type="nucleotide sequence ID" value="NZ_FZPH01000001.1"/>
</dbReference>